<dbReference type="InterPro" id="IPR001245">
    <property type="entry name" value="Ser-Thr/Tyr_kinase_cat_dom"/>
</dbReference>
<evidence type="ECO:0000256" key="3">
    <source>
        <dbReference type="ARBA" id="ARBA00022679"/>
    </source>
</evidence>
<evidence type="ECO:0000256" key="8">
    <source>
        <dbReference type="RuleBase" id="RU003704"/>
    </source>
</evidence>
<evidence type="ECO:0000256" key="7">
    <source>
        <dbReference type="PROSITE-ProRule" id="PRU10141"/>
    </source>
</evidence>
<dbReference type="Pfam" id="PF07714">
    <property type="entry name" value="PK_Tyr_Ser-Thr"/>
    <property type="match status" value="1"/>
</dbReference>
<dbReference type="STRING" id="93759.A0A1R3I6S5"/>
<dbReference type="EMBL" id="AWUE01018800">
    <property type="protein sequence ID" value="OMO78211.1"/>
    <property type="molecule type" value="Genomic_DNA"/>
</dbReference>
<dbReference type="Gene3D" id="3.40.1190.20">
    <property type="match status" value="1"/>
</dbReference>
<dbReference type="InterPro" id="IPR000719">
    <property type="entry name" value="Prot_kinase_dom"/>
</dbReference>
<proteinExistence type="inferred from homology"/>
<dbReference type="AlphaFoldDB" id="A0A1R3I6S5"/>
<dbReference type="InterPro" id="IPR011009">
    <property type="entry name" value="Kinase-like_dom_sf"/>
</dbReference>
<dbReference type="Pfam" id="PF00069">
    <property type="entry name" value="Pkinase"/>
    <property type="match status" value="1"/>
</dbReference>
<dbReference type="InterPro" id="IPR002139">
    <property type="entry name" value="Ribo/fructo_kinase"/>
</dbReference>
<accession>A0A1R3I6S5</accession>
<sequence>MATCALSVKTFSVIELEKATDKFSSRRILGEGGFGRVYRGVMEDGSEVAVKLLTRDNQNGDREFIAEVEMLSRLHHRNLVKLVGVDKNKGPLDWDARLKIALGAARGLAYLHEDSNPRVIHRDFKASNVLLEDDFTPKVSDFGLAREATEGSQHISTRVMGTFGYVAPEYAMTGHLLVKSDVYSFGVVLLELLTGRKPVDMSQPQGQENLVTWARPLLSSREGVEQLVDPSLAGTYDFDDMAKVAAIASMCVHPEVTHRPFMGEVVQALKLIYNDTDETGGDCCSQKGSSVPESDFKGDFAPSDSSWWNAGGVTPRLTYGQVSPLPNAISLRIVSPLSSAPSLSTRAQMSSESLPPLPQQRIVLGCGSVAVDYLATVASYPNPDDKIRSTSLKVQGGGNAGNALTCASRLGLNPRLISKVANDGQGKSILEELESDGVDTSFFIVEEGNSPFTYIIVDNQTKTRTCIHTPGNPPMRPEELSQSRLFSALDGVNMVYFDGRLHETALIIAKEAARKNIPILVDAERKREGLDDLLNFTSYAVCSAKFPQAWTEAPSIPSALVSMLLRLPNLKFVIVTLGEDGCIMLERSVNGVSDAEEMEVHSLLESLKQRKNDSHAIPTCISSVVTKLSANGIGTVTGRLFVGTAEKIPPNELVDTTGAGDAFIGAVVYALCAGMPPEKMLPFAAQVAACGCRALGARTGLPHRTDPHLATFL</sequence>
<evidence type="ECO:0000256" key="6">
    <source>
        <dbReference type="ARBA" id="ARBA00022840"/>
    </source>
</evidence>
<dbReference type="PROSITE" id="PS00108">
    <property type="entry name" value="PROTEIN_KINASE_ST"/>
    <property type="match status" value="1"/>
</dbReference>
<feature type="domain" description="Protein kinase" evidence="9">
    <location>
        <begin position="23"/>
        <end position="272"/>
    </location>
</feature>
<keyword evidence="2" id="KW-0723">Serine/threonine-protein kinase</keyword>
<dbReference type="PANTHER" id="PTHR42774">
    <property type="entry name" value="PHOSPHOTRANSFERASE SYSTEM TRANSPORT PROTEIN"/>
    <property type="match status" value="1"/>
</dbReference>
<dbReference type="Gene3D" id="1.10.510.10">
    <property type="entry name" value="Transferase(Phosphotransferase) domain 1"/>
    <property type="match status" value="2"/>
</dbReference>
<dbReference type="InterPro" id="IPR002173">
    <property type="entry name" value="Carboh/pur_kinase_PfkB_CS"/>
</dbReference>
<dbReference type="InterPro" id="IPR008271">
    <property type="entry name" value="Ser/Thr_kinase_AS"/>
</dbReference>
<dbReference type="InterPro" id="IPR052562">
    <property type="entry name" value="Ketohexokinase-related"/>
</dbReference>
<dbReference type="PROSITE" id="PS50011">
    <property type="entry name" value="PROTEIN_KINASE_DOM"/>
    <property type="match status" value="1"/>
</dbReference>
<protein>
    <recommendedName>
        <fullName evidence="9">Protein kinase domain-containing protein</fullName>
    </recommendedName>
</protein>
<feature type="binding site" evidence="7">
    <location>
        <position position="51"/>
    </location>
    <ligand>
        <name>ATP</name>
        <dbReference type="ChEBI" id="CHEBI:30616"/>
    </ligand>
</feature>
<dbReference type="CDD" id="cd01945">
    <property type="entry name" value="ribokinase_group_B"/>
    <property type="match status" value="1"/>
</dbReference>
<keyword evidence="3 8" id="KW-0808">Transferase</keyword>
<dbReference type="PROSITE" id="PS00584">
    <property type="entry name" value="PFKB_KINASES_2"/>
    <property type="match status" value="1"/>
</dbReference>
<comment type="similarity">
    <text evidence="1 8">Belongs to the carbohydrate kinase PfkB family.</text>
</comment>
<keyword evidence="11" id="KW-1185">Reference proteome</keyword>
<dbReference type="SUPFAM" id="SSF56112">
    <property type="entry name" value="Protein kinase-like (PK-like)"/>
    <property type="match status" value="1"/>
</dbReference>
<name>A0A1R3I6S5_9ROSI</name>
<gene>
    <name evidence="10" type="ORF">COLO4_24810</name>
</gene>
<dbReference type="GO" id="GO:0005524">
    <property type="term" value="F:ATP binding"/>
    <property type="evidence" value="ECO:0007669"/>
    <property type="project" value="UniProtKB-UniRule"/>
</dbReference>
<dbReference type="SUPFAM" id="SSF53613">
    <property type="entry name" value="Ribokinase-like"/>
    <property type="match status" value="1"/>
</dbReference>
<dbReference type="PRINTS" id="PR00990">
    <property type="entry name" value="RIBOKINASE"/>
</dbReference>
<reference evidence="11" key="1">
    <citation type="submission" date="2013-09" db="EMBL/GenBank/DDBJ databases">
        <title>Corchorus olitorius genome sequencing.</title>
        <authorList>
            <person name="Alam M."/>
            <person name="Haque M.S."/>
            <person name="Islam M.S."/>
            <person name="Emdad E.M."/>
            <person name="Islam M.M."/>
            <person name="Ahmed B."/>
            <person name="Halim A."/>
            <person name="Hossen Q.M.M."/>
            <person name="Hossain M.Z."/>
            <person name="Ahmed R."/>
            <person name="Khan M.M."/>
            <person name="Islam R."/>
            <person name="Rashid M.M."/>
            <person name="Khan S.A."/>
            <person name="Rahman M.S."/>
            <person name="Alam M."/>
            <person name="Yahiya A.S."/>
            <person name="Khan M.S."/>
            <person name="Azam M.S."/>
            <person name="Haque T."/>
            <person name="Lashkar M.Z.H."/>
            <person name="Akhand A.I."/>
            <person name="Morshed G."/>
            <person name="Roy S."/>
            <person name="Uddin K.S."/>
            <person name="Rabeya T."/>
            <person name="Hossain A.S."/>
            <person name="Chowdhury A."/>
            <person name="Snigdha A.R."/>
            <person name="Mortoza M.S."/>
            <person name="Matin S.A."/>
            <person name="Hoque S.M.E."/>
            <person name="Islam M.K."/>
            <person name="Roy D.K."/>
            <person name="Haider R."/>
            <person name="Moosa M.M."/>
            <person name="Elias S.M."/>
            <person name="Hasan A.M."/>
            <person name="Jahan S."/>
            <person name="Shafiuddin M."/>
            <person name="Mahmood N."/>
            <person name="Shommy N.S."/>
        </authorList>
    </citation>
    <scope>NUCLEOTIDE SEQUENCE [LARGE SCALE GENOMIC DNA]</scope>
    <source>
        <strain evidence="11">cv. O-4</strain>
    </source>
</reference>
<dbReference type="OrthoDB" id="204058at2759"/>
<evidence type="ECO:0000259" key="9">
    <source>
        <dbReference type="PROSITE" id="PS50011"/>
    </source>
</evidence>
<dbReference type="GO" id="GO:0004674">
    <property type="term" value="F:protein serine/threonine kinase activity"/>
    <property type="evidence" value="ECO:0007669"/>
    <property type="project" value="UniProtKB-KW"/>
</dbReference>
<dbReference type="FunFam" id="3.30.200.20:FF:000015">
    <property type="entry name" value="Somatic embryogenesis receptor kinase 1"/>
    <property type="match status" value="1"/>
</dbReference>
<evidence type="ECO:0000256" key="2">
    <source>
        <dbReference type="ARBA" id="ARBA00022527"/>
    </source>
</evidence>
<dbReference type="FunFam" id="1.10.510.10:FF:000051">
    <property type="entry name" value="Receptor-like serine/threonine-protein kinase ALE2"/>
    <property type="match status" value="1"/>
</dbReference>
<keyword evidence="4 7" id="KW-0547">Nucleotide-binding</keyword>
<dbReference type="InterPro" id="IPR011611">
    <property type="entry name" value="PfkB_dom"/>
</dbReference>
<evidence type="ECO:0000313" key="10">
    <source>
        <dbReference type="EMBL" id="OMO78211.1"/>
    </source>
</evidence>
<dbReference type="Proteomes" id="UP000187203">
    <property type="component" value="Unassembled WGS sequence"/>
</dbReference>
<keyword evidence="6 7" id="KW-0067">ATP-binding</keyword>
<dbReference type="InterPro" id="IPR029056">
    <property type="entry name" value="Ribokinase-like"/>
</dbReference>
<keyword evidence="5 8" id="KW-0418">Kinase</keyword>
<dbReference type="InterPro" id="IPR017441">
    <property type="entry name" value="Protein_kinase_ATP_BS"/>
</dbReference>
<organism evidence="10 11">
    <name type="scientific">Corchorus olitorius</name>
    <dbReference type="NCBI Taxonomy" id="93759"/>
    <lineage>
        <taxon>Eukaryota</taxon>
        <taxon>Viridiplantae</taxon>
        <taxon>Streptophyta</taxon>
        <taxon>Embryophyta</taxon>
        <taxon>Tracheophyta</taxon>
        <taxon>Spermatophyta</taxon>
        <taxon>Magnoliopsida</taxon>
        <taxon>eudicotyledons</taxon>
        <taxon>Gunneridae</taxon>
        <taxon>Pentapetalae</taxon>
        <taxon>rosids</taxon>
        <taxon>malvids</taxon>
        <taxon>Malvales</taxon>
        <taxon>Malvaceae</taxon>
        <taxon>Grewioideae</taxon>
        <taxon>Apeibeae</taxon>
        <taxon>Corchorus</taxon>
    </lineage>
</organism>
<comment type="caution">
    <text evidence="10">The sequence shown here is derived from an EMBL/GenBank/DDBJ whole genome shotgun (WGS) entry which is preliminary data.</text>
</comment>
<dbReference type="PANTHER" id="PTHR42774:SF3">
    <property type="entry name" value="KETOHEXOKINASE"/>
    <property type="match status" value="1"/>
</dbReference>
<dbReference type="Pfam" id="PF00294">
    <property type="entry name" value="PfkB"/>
    <property type="match status" value="2"/>
</dbReference>
<evidence type="ECO:0000256" key="4">
    <source>
        <dbReference type="ARBA" id="ARBA00022741"/>
    </source>
</evidence>
<dbReference type="PROSITE" id="PS00107">
    <property type="entry name" value="PROTEIN_KINASE_ATP"/>
    <property type="match status" value="1"/>
</dbReference>
<evidence type="ECO:0000313" key="11">
    <source>
        <dbReference type="Proteomes" id="UP000187203"/>
    </source>
</evidence>
<evidence type="ECO:0000256" key="5">
    <source>
        <dbReference type="ARBA" id="ARBA00022777"/>
    </source>
</evidence>
<evidence type="ECO:0000256" key="1">
    <source>
        <dbReference type="ARBA" id="ARBA00010688"/>
    </source>
</evidence>